<dbReference type="InterPro" id="IPR045584">
    <property type="entry name" value="Pilin-like"/>
</dbReference>
<dbReference type="InterPro" id="IPR012902">
    <property type="entry name" value="N_methyl_site"/>
</dbReference>
<gene>
    <name evidence="2" type="ORF">A2290_05770</name>
</gene>
<organism evidence="2 3">
    <name type="scientific">candidate division WOR-1 bacterium RIFOXYB2_FULL_36_35</name>
    <dbReference type="NCBI Taxonomy" id="1802578"/>
    <lineage>
        <taxon>Bacteria</taxon>
        <taxon>Bacillati</taxon>
        <taxon>Saganbacteria</taxon>
    </lineage>
</organism>
<sequence length="171" mass="19110">MKAYKFKRFDKGNGYTLIELILVIVVLGIISFTFAAFITKGIDAWVFVKTRDSAVGSARYAMNRVITEMRRIAGPESMIIMSQTECSFEAFDKDGNIIIVDFRQSGDVLYRNNDELVDGLLNPGGIVFTYLDNEGVVTAVSSEVRSIRSKLSIEKHSQLVTLESAARIRNL</sequence>
<dbReference type="Pfam" id="PF07963">
    <property type="entry name" value="N_methyl"/>
    <property type="match status" value="1"/>
</dbReference>
<keyword evidence="1" id="KW-0812">Transmembrane</keyword>
<comment type="caution">
    <text evidence="2">The sequence shown here is derived from an EMBL/GenBank/DDBJ whole genome shotgun (WGS) entry which is preliminary data.</text>
</comment>
<dbReference type="AlphaFoldDB" id="A0A1F4S5W2"/>
<evidence type="ECO:0000256" key="1">
    <source>
        <dbReference type="SAM" id="Phobius"/>
    </source>
</evidence>
<keyword evidence="1" id="KW-0472">Membrane</keyword>
<name>A0A1F4S5W2_UNCSA</name>
<keyword evidence="1" id="KW-1133">Transmembrane helix</keyword>
<reference evidence="2 3" key="1">
    <citation type="journal article" date="2016" name="Nat. Commun.">
        <title>Thousands of microbial genomes shed light on interconnected biogeochemical processes in an aquifer system.</title>
        <authorList>
            <person name="Anantharaman K."/>
            <person name="Brown C.T."/>
            <person name="Hug L.A."/>
            <person name="Sharon I."/>
            <person name="Castelle C.J."/>
            <person name="Probst A.J."/>
            <person name="Thomas B.C."/>
            <person name="Singh A."/>
            <person name="Wilkins M.J."/>
            <person name="Karaoz U."/>
            <person name="Brodie E.L."/>
            <person name="Williams K.H."/>
            <person name="Hubbard S.S."/>
            <person name="Banfield J.F."/>
        </authorList>
    </citation>
    <scope>NUCLEOTIDE SEQUENCE [LARGE SCALE GENOMIC DNA]</scope>
</reference>
<dbReference type="SUPFAM" id="SSF54523">
    <property type="entry name" value="Pili subunits"/>
    <property type="match status" value="1"/>
</dbReference>
<evidence type="ECO:0000313" key="3">
    <source>
        <dbReference type="Proteomes" id="UP000177905"/>
    </source>
</evidence>
<dbReference type="NCBIfam" id="TIGR02532">
    <property type="entry name" value="IV_pilin_GFxxxE"/>
    <property type="match status" value="1"/>
</dbReference>
<proteinExistence type="predicted"/>
<dbReference type="EMBL" id="MEUA01000017">
    <property type="protein sequence ID" value="OGC15826.1"/>
    <property type="molecule type" value="Genomic_DNA"/>
</dbReference>
<evidence type="ECO:0000313" key="2">
    <source>
        <dbReference type="EMBL" id="OGC15826.1"/>
    </source>
</evidence>
<evidence type="ECO:0008006" key="4">
    <source>
        <dbReference type="Google" id="ProtNLM"/>
    </source>
</evidence>
<feature type="transmembrane region" description="Helical" evidence="1">
    <location>
        <begin position="20"/>
        <end position="38"/>
    </location>
</feature>
<protein>
    <recommendedName>
        <fullName evidence="4">Prepilin-type N-terminal cleavage/methylation domain-containing protein</fullName>
    </recommendedName>
</protein>
<accession>A0A1F4S5W2</accession>
<dbReference type="Proteomes" id="UP000177905">
    <property type="component" value="Unassembled WGS sequence"/>
</dbReference>